<name>A0A2T3Z963_TRIA4</name>
<dbReference type="Proteomes" id="UP000240493">
    <property type="component" value="Unassembled WGS sequence"/>
</dbReference>
<sequence>MLLSFRCNASSGFALPLLGPLLRNACSNNDACVKPSALNTSDMSLFYAGARQGNITCWLLREKDTNKQEIGLLFSSI</sequence>
<keyword evidence="2" id="KW-1185">Reference proteome</keyword>
<organism evidence="1 2">
    <name type="scientific">Trichoderma asperellum (strain ATCC 204424 / CBS 433.97 / NBRC 101777)</name>
    <dbReference type="NCBI Taxonomy" id="1042311"/>
    <lineage>
        <taxon>Eukaryota</taxon>
        <taxon>Fungi</taxon>
        <taxon>Dikarya</taxon>
        <taxon>Ascomycota</taxon>
        <taxon>Pezizomycotina</taxon>
        <taxon>Sordariomycetes</taxon>
        <taxon>Hypocreomycetidae</taxon>
        <taxon>Hypocreales</taxon>
        <taxon>Hypocreaceae</taxon>
        <taxon>Trichoderma</taxon>
    </lineage>
</organism>
<gene>
    <name evidence="1" type="ORF">M441DRAFT_397005</name>
</gene>
<dbReference type="AlphaFoldDB" id="A0A2T3Z963"/>
<reference evidence="1 2" key="1">
    <citation type="submission" date="2016-07" db="EMBL/GenBank/DDBJ databases">
        <title>Multiple horizontal gene transfer events from other fungi enriched the ability of initially mycotrophic Trichoderma (Ascomycota) to feed on dead plant biomass.</title>
        <authorList>
            <consortium name="DOE Joint Genome Institute"/>
            <person name="Aerts A."/>
            <person name="Atanasova L."/>
            <person name="Chenthamara K."/>
            <person name="Zhang J."/>
            <person name="Grujic M."/>
            <person name="Henrissat B."/>
            <person name="Kuo A."/>
            <person name="Salamov A."/>
            <person name="Lipzen A."/>
            <person name="Labutti K."/>
            <person name="Barry K."/>
            <person name="Miao Y."/>
            <person name="Rahimi M.J."/>
            <person name="Shen Q."/>
            <person name="Grigoriev I.V."/>
            <person name="Kubicek C.P."/>
            <person name="Druzhinina I.S."/>
        </authorList>
    </citation>
    <scope>NUCLEOTIDE SEQUENCE [LARGE SCALE GENOMIC DNA]</scope>
    <source>
        <strain evidence="1 2">CBS 433.97</strain>
    </source>
</reference>
<protein>
    <submittedName>
        <fullName evidence="1">Uncharacterized protein</fullName>
    </submittedName>
</protein>
<dbReference type="EMBL" id="KZ679261">
    <property type="protein sequence ID" value="PTB41351.1"/>
    <property type="molecule type" value="Genomic_DNA"/>
</dbReference>
<evidence type="ECO:0000313" key="1">
    <source>
        <dbReference type="EMBL" id="PTB41351.1"/>
    </source>
</evidence>
<accession>A0A2T3Z963</accession>
<evidence type="ECO:0000313" key="2">
    <source>
        <dbReference type="Proteomes" id="UP000240493"/>
    </source>
</evidence>
<proteinExistence type="predicted"/>